<evidence type="ECO:0000313" key="3">
    <source>
        <dbReference type="Proteomes" id="UP000054279"/>
    </source>
</evidence>
<gene>
    <name evidence="2" type="ORF">M422DRAFT_277392</name>
</gene>
<keyword evidence="1" id="KW-0732">Signal</keyword>
<dbReference type="EMBL" id="KN838503">
    <property type="protein sequence ID" value="KIJ22263.1"/>
    <property type="molecule type" value="Genomic_DNA"/>
</dbReference>
<feature type="signal peptide" evidence="1">
    <location>
        <begin position="1"/>
        <end position="19"/>
    </location>
</feature>
<evidence type="ECO:0000313" key="2">
    <source>
        <dbReference type="EMBL" id="KIJ22263.1"/>
    </source>
</evidence>
<name>A0A0C9T0M0_SPHS4</name>
<organism evidence="2 3">
    <name type="scientific">Sphaerobolus stellatus (strain SS14)</name>
    <dbReference type="NCBI Taxonomy" id="990650"/>
    <lineage>
        <taxon>Eukaryota</taxon>
        <taxon>Fungi</taxon>
        <taxon>Dikarya</taxon>
        <taxon>Basidiomycota</taxon>
        <taxon>Agaricomycotina</taxon>
        <taxon>Agaricomycetes</taxon>
        <taxon>Phallomycetidae</taxon>
        <taxon>Geastrales</taxon>
        <taxon>Sphaerobolaceae</taxon>
        <taxon>Sphaerobolus</taxon>
    </lineage>
</organism>
<keyword evidence="3" id="KW-1185">Reference proteome</keyword>
<protein>
    <submittedName>
        <fullName evidence="2">Uncharacterized protein</fullName>
    </submittedName>
</protein>
<evidence type="ECO:0000256" key="1">
    <source>
        <dbReference type="SAM" id="SignalP"/>
    </source>
</evidence>
<accession>A0A0C9T0M0</accession>
<reference evidence="2 3" key="1">
    <citation type="submission" date="2014-06" db="EMBL/GenBank/DDBJ databases">
        <title>Evolutionary Origins and Diversification of the Mycorrhizal Mutualists.</title>
        <authorList>
            <consortium name="DOE Joint Genome Institute"/>
            <consortium name="Mycorrhizal Genomics Consortium"/>
            <person name="Kohler A."/>
            <person name="Kuo A."/>
            <person name="Nagy L.G."/>
            <person name="Floudas D."/>
            <person name="Copeland A."/>
            <person name="Barry K.W."/>
            <person name="Cichocki N."/>
            <person name="Veneault-Fourrey C."/>
            <person name="LaButti K."/>
            <person name="Lindquist E.A."/>
            <person name="Lipzen A."/>
            <person name="Lundell T."/>
            <person name="Morin E."/>
            <person name="Murat C."/>
            <person name="Riley R."/>
            <person name="Ohm R."/>
            <person name="Sun H."/>
            <person name="Tunlid A."/>
            <person name="Henrissat B."/>
            <person name="Grigoriev I.V."/>
            <person name="Hibbett D.S."/>
            <person name="Martin F."/>
        </authorList>
    </citation>
    <scope>NUCLEOTIDE SEQUENCE [LARGE SCALE GENOMIC DNA]</scope>
    <source>
        <strain evidence="2 3">SS14</strain>
    </source>
</reference>
<dbReference type="AlphaFoldDB" id="A0A0C9T0M0"/>
<sequence>MHCLLTFIGGLLLIQLALLHSSQILRDITFSNLAIPNHPSGILAITYTVSSNTPIQYLDASVSGVTPFTSTPTPNETTAKEPSVAVSRVSEQSKVKALERTTIDTRSLQDMNLATAPMPI</sequence>
<dbReference type="Proteomes" id="UP000054279">
    <property type="component" value="Unassembled WGS sequence"/>
</dbReference>
<proteinExistence type="predicted"/>
<feature type="chain" id="PRO_5002213397" evidence="1">
    <location>
        <begin position="20"/>
        <end position="120"/>
    </location>
</feature>
<dbReference type="HOGENOM" id="CLU_2051130_0_0_1"/>